<accession>A0A1Y0ICS0</accession>
<dbReference type="InterPro" id="IPR010985">
    <property type="entry name" value="Ribbon_hlx_hlx"/>
</dbReference>
<dbReference type="Proteomes" id="UP000196027">
    <property type="component" value="Chromosome"/>
</dbReference>
<dbReference type="PANTHER" id="PTHR40688:SF2">
    <property type="entry name" value="RIBBON-HELIX-HELIX PROTEIN COPG DOMAIN-CONTAINING PROTEIN"/>
    <property type="match status" value="1"/>
</dbReference>
<evidence type="ECO:0000313" key="2">
    <source>
        <dbReference type="EMBL" id="ARU58317.1"/>
    </source>
</evidence>
<dbReference type="KEGG" id="ome:OLMES_4308"/>
<dbReference type="EMBL" id="CP021425">
    <property type="protein sequence ID" value="ARU58317.1"/>
    <property type="molecule type" value="Genomic_DNA"/>
</dbReference>
<reference evidence="2 3" key="1">
    <citation type="submission" date="2017-05" db="EMBL/GenBank/DDBJ databases">
        <title>Genomic insights into alkan degradation activity of Oleiphilus messinensis.</title>
        <authorList>
            <person name="Kozyavkin S.A."/>
            <person name="Slesarev A.I."/>
            <person name="Golyshin P.N."/>
            <person name="Korzhenkov A."/>
            <person name="Golyshina O.N."/>
            <person name="Toshchakov S.V."/>
        </authorList>
    </citation>
    <scope>NUCLEOTIDE SEQUENCE [LARGE SCALE GENOMIC DNA]</scope>
    <source>
        <strain evidence="2 3">ME102</strain>
    </source>
</reference>
<evidence type="ECO:0000259" key="1">
    <source>
        <dbReference type="Pfam" id="PF01402"/>
    </source>
</evidence>
<keyword evidence="3" id="KW-1185">Reference proteome</keyword>
<dbReference type="SUPFAM" id="SSF47598">
    <property type="entry name" value="Ribbon-helix-helix"/>
    <property type="match status" value="1"/>
</dbReference>
<dbReference type="Pfam" id="PF01402">
    <property type="entry name" value="RHH_1"/>
    <property type="match status" value="1"/>
</dbReference>
<proteinExistence type="predicted"/>
<feature type="domain" description="Ribbon-helix-helix protein CopG" evidence="1">
    <location>
        <begin position="4"/>
        <end position="40"/>
    </location>
</feature>
<gene>
    <name evidence="2" type="ORF">OLMES_4308</name>
</gene>
<dbReference type="CDD" id="cd22233">
    <property type="entry name" value="RHH_CopAso-like"/>
    <property type="match status" value="1"/>
</dbReference>
<dbReference type="PANTHER" id="PTHR40688">
    <property type="match status" value="1"/>
</dbReference>
<dbReference type="InterPro" id="IPR013321">
    <property type="entry name" value="Arc_rbn_hlx_hlx"/>
</dbReference>
<dbReference type="OrthoDB" id="5298181at2"/>
<evidence type="ECO:0000313" key="3">
    <source>
        <dbReference type="Proteomes" id="UP000196027"/>
    </source>
</evidence>
<dbReference type="InterPro" id="IPR002145">
    <property type="entry name" value="CopG"/>
</dbReference>
<dbReference type="AlphaFoldDB" id="A0A1Y0ICS0"/>
<dbReference type="Gene3D" id="1.10.1220.10">
    <property type="entry name" value="Met repressor-like"/>
    <property type="match status" value="1"/>
</dbReference>
<dbReference type="RefSeq" id="WP_087464601.1">
    <property type="nucleotide sequence ID" value="NZ_CP021425.1"/>
</dbReference>
<sequence length="88" mass="10027">MPVTSIRLQDDLDKSLIELAKKLDRSKNWIINQAIKEFIEAQELEEKRWLETLPALDSVKSGKSLDSEDVEAWLSSWGSSNERNAPGK</sequence>
<name>A0A1Y0ICS0_9GAMM</name>
<dbReference type="InterPro" id="IPR052991">
    <property type="entry name" value="Non-func_TypeII_TA_Antitoxin"/>
</dbReference>
<organism evidence="2 3">
    <name type="scientific">Oleiphilus messinensis</name>
    <dbReference type="NCBI Taxonomy" id="141451"/>
    <lineage>
        <taxon>Bacteria</taxon>
        <taxon>Pseudomonadati</taxon>
        <taxon>Pseudomonadota</taxon>
        <taxon>Gammaproteobacteria</taxon>
        <taxon>Oceanospirillales</taxon>
        <taxon>Oleiphilaceae</taxon>
        <taxon>Oleiphilus</taxon>
    </lineage>
</organism>
<dbReference type="GO" id="GO:0006355">
    <property type="term" value="P:regulation of DNA-templated transcription"/>
    <property type="evidence" value="ECO:0007669"/>
    <property type="project" value="InterPro"/>
</dbReference>
<protein>
    <submittedName>
        <fullName evidence="2">Antitoxin</fullName>
    </submittedName>
</protein>